<organism evidence="2 3">
    <name type="scientific">Bradyrhizobium ontarionense</name>
    <dbReference type="NCBI Taxonomy" id="2898149"/>
    <lineage>
        <taxon>Bacteria</taxon>
        <taxon>Pseudomonadati</taxon>
        <taxon>Pseudomonadota</taxon>
        <taxon>Alphaproteobacteria</taxon>
        <taxon>Hyphomicrobiales</taxon>
        <taxon>Nitrobacteraceae</taxon>
        <taxon>Bradyrhizobium</taxon>
    </lineage>
</organism>
<dbReference type="Proteomes" id="UP001431010">
    <property type="component" value="Chromosome"/>
</dbReference>
<keyword evidence="1" id="KW-0472">Membrane</keyword>
<protein>
    <recommendedName>
        <fullName evidence="4">Major facilitator superfamily (MFS) profile domain-containing protein</fullName>
    </recommendedName>
</protein>
<feature type="transmembrane region" description="Helical" evidence="1">
    <location>
        <begin position="48"/>
        <end position="72"/>
    </location>
</feature>
<accession>A0ABY3RAM9</accession>
<dbReference type="RefSeq" id="WP_231319831.1">
    <property type="nucleotide sequence ID" value="NZ_CP088156.1"/>
</dbReference>
<feature type="transmembrane region" description="Helical" evidence="1">
    <location>
        <begin position="12"/>
        <end position="36"/>
    </location>
</feature>
<keyword evidence="1" id="KW-0812">Transmembrane</keyword>
<evidence type="ECO:0000256" key="1">
    <source>
        <dbReference type="SAM" id="Phobius"/>
    </source>
</evidence>
<evidence type="ECO:0000313" key="3">
    <source>
        <dbReference type="Proteomes" id="UP001431010"/>
    </source>
</evidence>
<keyword evidence="3" id="KW-1185">Reference proteome</keyword>
<dbReference type="EMBL" id="CP088156">
    <property type="protein sequence ID" value="UFZ03817.1"/>
    <property type="molecule type" value="Genomic_DNA"/>
</dbReference>
<reference evidence="2" key="1">
    <citation type="journal article" date="2024" name="Antonie Van Leeuwenhoek">
        <title>Bradyrhizobium ontarionense sp. nov., a novel bacterial symbiont isolated from Aeschynomene indica (Indian jointvetch), harbours photosynthesis, nitrogen fixation and nitrous oxide (N2O) reductase genes.</title>
        <authorList>
            <person name="Bromfield E.S.P."/>
            <person name="Cloutier S."/>
        </authorList>
    </citation>
    <scope>NUCLEOTIDE SEQUENCE</scope>
    <source>
        <strain evidence="2">A19</strain>
    </source>
</reference>
<name>A0ABY3RAM9_9BRAD</name>
<proteinExistence type="predicted"/>
<evidence type="ECO:0000313" key="2">
    <source>
        <dbReference type="EMBL" id="UFZ03817.1"/>
    </source>
</evidence>
<gene>
    <name evidence="2" type="ORF">LQG66_32215</name>
</gene>
<sequence>MGKATRASFIAIAALVGGALGAAVLGYAALAIGFLALSFARGGIHSDWSILALLAVVVGVGLGGLLGILAGVQFARFFLAKK</sequence>
<keyword evidence="1" id="KW-1133">Transmembrane helix</keyword>
<evidence type="ECO:0008006" key="4">
    <source>
        <dbReference type="Google" id="ProtNLM"/>
    </source>
</evidence>